<dbReference type="SUPFAM" id="SSF46894">
    <property type="entry name" value="C-terminal effector domain of the bipartite response regulators"/>
    <property type="match status" value="1"/>
</dbReference>
<protein>
    <submittedName>
        <fullName evidence="5">DNA-binding response regulator</fullName>
    </submittedName>
</protein>
<gene>
    <name evidence="5" type="ORF">D8771_31550</name>
</gene>
<evidence type="ECO:0000256" key="3">
    <source>
        <dbReference type="ARBA" id="ARBA00023125"/>
    </source>
</evidence>
<dbReference type="AlphaFoldDB" id="A0A6C1C6P8"/>
<dbReference type="InterPro" id="IPR016032">
    <property type="entry name" value="Sig_transdc_resp-reg_C-effctor"/>
</dbReference>
<sequence>MSDSLAEADAPREPVRVLIADDQELLRESFRVLVNAEPGLEVVGLAEDGDAAVRLAVSTCPDVVLMDVRMPGLDGIEATRLIRSHPEAEGVRVLVLTMFDLDSYVFSALRAGASGFLLKDVAPADLVRAIRTVASGQGLLAPSVTARLIAEFCRQPEGAPAVSDDLDTLTGREREVLLLVTRGLSNTEIAAKLHVSIATVKTYIGRLLDKLGARDRVQLVITGYEHGLVTPMGGR</sequence>
<dbReference type="GO" id="GO:0000160">
    <property type="term" value="P:phosphorelay signal transduction system"/>
    <property type="evidence" value="ECO:0007669"/>
    <property type="project" value="InterPro"/>
</dbReference>
<dbReference type="SMART" id="SM00421">
    <property type="entry name" value="HTH_LUXR"/>
    <property type="match status" value="1"/>
</dbReference>
<evidence type="ECO:0000256" key="4">
    <source>
        <dbReference type="ARBA" id="ARBA00023163"/>
    </source>
</evidence>
<accession>A0A6C1C6P8</accession>
<evidence type="ECO:0000256" key="1">
    <source>
        <dbReference type="ARBA" id="ARBA00022553"/>
    </source>
</evidence>
<reference evidence="5 6" key="1">
    <citation type="submission" date="2018-10" db="EMBL/GenBank/DDBJ databases">
        <title>Isolation of pseudouridimycin from Streptomyces albus DSM 40763.</title>
        <authorList>
            <person name="Rosenqvist P."/>
            <person name="Metsae-Ketelae M."/>
            <person name="Virta P."/>
        </authorList>
    </citation>
    <scope>NUCLEOTIDE SEQUENCE [LARGE SCALE GENOMIC DNA]</scope>
    <source>
        <strain evidence="5 6">DSM 40763</strain>
    </source>
</reference>
<dbReference type="PANTHER" id="PTHR43214:SF24">
    <property type="entry name" value="TRANSCRIPTIONAL REGULATORY PROTEIN NARL-RELATED"/>
    <property type="match status" value="1"/>
</dbReference>
<comment type="caution">
    <text evidence="5">The sequence shown here is derived from an EMBL/GenBank/DDBJ whole genome shotgun (WGS) entry which is preliminary data.</text>
</comment>
<dbReference type="RefSeq" id="WP_016469526.1">
    <property type="nucleotide sequence ID" value="NZ_BNEJ01000014.1"/>
</dbReference>
<keyword evidence="3 5" id="KW-0238">DNA-binding</keyword>
<keyword evidence="2" id="KW-0805">Transcription regulation</keyword>
<dbReference type="InterPro" id="IPR039420">
    <property type="entry name" value="WalR-like"/>
</dbReference>
<dbReference type="CDD" id="cd06170">
    <property type="entry name" value="LuxR_C_like"/>
    <property type="match status" value="1"/>
</dbReference>
<dbReference type="PROSITE" id="PS00622">
    <property type="entry name" value="HTH_LUXR_1"/>
    <property type="match status" value="1"/>
</dbReference>
<dbReference type="InterPro" id="IPR058245">
    <property type="entry name" value="NreC/VraR/RcsB-like_REC"/>
</dbReference>
<dbReference type="GeneID" id="75181588"/>
<dbReference type="PANTHER" id="PTHR43214">
    <property type="entry name" value="TWO-COMPONENT RESPONSE REGULATOR"/>
    <property type="match status" value="1"/>
</dbReference>
<evidence type="ECO:0000313" key="5">
    <source>
        <dbReference type="EMBL" id="TGG75559.1"/>
    </source>
</evidence>
<dbReference type="Proteomes" id="UP000298111">
    <property type="component" value="Unassembled WGS sequence"/>
</dbReference>
<dbReference type="PROSITE" id="PS50043">
    <property type="entry name" value="HTH_LUXR_2"/>
    <property type="match status" value="1"/>
</dbReference>
<organism evidence="5 6">
    <name type="scientific">Streptomyces albus</name>
    <dbReference type="NCBI Taxonomy" id="1888"/>
    <lineage>
        <taxon>Bacteria</taxon>
        <taxon>Bacillati</taxon>
        <taxon>Actinomycetota</taxon>
        <taxon>Actinomycetes</taxon>
        <taxon>Kitasatosporales</taxon>
        <taxon>Streptomycetaceae</taxon>
        <taxon>Streptomyces</taxon>
    </lineage>
</organism>
<dbReference type="SMART" id="SM00448">
    <property type="entry name" value="REC"/>
    <property type="match status" value="1"/>
</dbReference>
<name>A0A6C1C6P8_9ACTN</name>
<keyword evidence="1" id="KW-0597">Phosphoprotein</keyword>
<dbReference type="Pfam" id="PF00072">
    <property type="entry name" value="Response_reg"/>
    <property type="match status" value="1"/>
</dbReference>
<evidence type="ECO:0000313" key="6">
    <source>
        <dbReference type="Proteomes" id="UP000298111"/>
    </source>
</evidence>
<dbReference type="GO" id="GO:0003677">
    <property type="term" value="F:DNA binding"/>
    <property type="evidence" value="ECO:0007669"/>
    <property type="project" value="UniProtKB-KW"/>
</dbReference>
<proteinExistence type="predicted"/>
<dbReference type="GO" id="GO:0006355">
    <property type="term" value="P:regulation of DNA-templated transcription"/>
    <property type="evidence" value="ECO:0007669"/>
    <property type="project" value="InterPro"/>
</dbReference>
<dbReference type="Gene3D" id="3.40.50.2300">
    <property type="match status" value="1"/>
</dbReference>
<keyword evidence="4" id="KW-0804">Transcription</keyword>
<dbReference type="InterPro" id="IPR001789">
    <property type="entry name" value="Sig_transdc_resp-reg_receiver"/>
</dbReference>
<dbReference type="EMBL" id="RCIY01000114">
    <property type="protein sequence ID" value="TGG75559.1"/>
    <property type="molecule type" value="Genomic_DNA"/>
</dbReference>
<dbReference type="PROSITE" id="PS50110">
    <property type="entry name" value="RESPONSE_REGULATORY"/>
    <property type="match status" value="1"/>
</dbReference>
<dbReference type="InterPro" id="IPR011006">
    <property type="entry name" value="CheY-like_superfamily"/>
</dbReference>
<dbReference type="SUPFAM" id="SSF52172">
    <property type="entry name" value="CheY-like"/>
    <property type="match status" value="1"/>
</dbReference>
<evidence type="ECO:0000256" key="2">
    <source>
        <dbReference type="ARBA" id="ARBA00023015"/>
    </source>
</evidence>
<dbReference type="InterPro" id="IPR000792">
    <property type="entry name" value="Tscrpt_reg_LuxR_C"/>
</dbReference>
<dbReference type="PRINTS" id="PR00038">
    <property type="entry name" value="HTHLUXR"/>
</dbReference>
<dbReference type="Pfam" id="PF00196">
    <property type="entry name" value="GerE"/>
    <property type="match status" value="1"/>
</dbReference>
<dbReference type="CDD" id="cd17535">
    <property type="entry name" value="REC_NarL-like"/>
    <property type="match status" value="1"/>
</dbReference>